<proteinExistence type="predicted"/>
<dbReference type="AlphaFoldDB" id="A0A9X4RE71"/>
<sequence>MGTSVATIWYVDVEDPLAVLRARPRPDPAASRALAQRLHPDARIEQLSDGALAPGPDLDAHCLHVGVFPGLTVVCSPELGTQLPSALPSVWIGPNPAEHIYLVVLQEDSHWGAFAHWQRGRLCRSFSAGACDIGENLGLPMVFEGSYWAGEHPQFHDGEASPLQALPFHPTEFADAAHREWFGFDHSAGAGTGAAVDAAQIPLLGFRLRPAGTGLTRPATARRSPSLSRWFRRRSA</sequence>
<evidence type="ECO:0000313" key="2">
    <source>
        <dbReference type="Proteomes" id="UP001152755"/>
    </source>
</evidence>
<name>A0A9X4RE71_9ACTN</name>
<dbReference type="Pfam" id="PF21997">
    <property type="entry name" value="DUF6928"/>
    <property type="match status" value="1"/>
</dbReference>
<dbReference type="EMBL" id="JANRHA010000005">
    <property type="protein sequence ID" value="MDG3014887.1"/>
    <property type="molecule type" value="Genomic_DNA"/>
</dbReference>
<protein>
    <submittedName>
        <fullName evidence="1">Uncharacterized protein</fullName>
    </submittedName>
</protein>
<dbReference type="InterPro" id="IPR053847">
    <property type="entry name" value="DUF6928"/>
</dbReference>
<reference evidence="1" key="1">
    <citation type="submission" date="2022-08" db="EMBL/GenBank/DDBJ databases">
        <title>Genome analysis of Corynebacteriales strain.</title>
        <authorList>
            <person name="Lee S.D."/>
        </authorList>
    </citation>
    <scope>NUCLEOTIDE SEQUENCE</scope>
    <source>
        <strain evidence="1">D3-21</strain>
    </source>
</reference>
<evidence type="ECO:0000313" key="1">
    <source>
        <dbReference type="EMBL" id="MDG3014887.1"/>
    </source>
</evidence>
<dbReference type="RefSeq" id="WP_277834071.1">
    <property type="nucleotide sequence ID" value="NZ_JAAIVF010000005.1"/>
</dbReference>
<organism evidence="1 2">
    <name type="scientific">Speluncibacter jeojiensis</name>
    <dbReference type="NCBI Taxonomy" id="2710754"/>
    <lineage>
        <taxon>Bacteria</taxon>
        <taxon>Bacillati</taxon>
        <taxon>Actinomycetota</taxon>
        <taxon>Actinomycetes</taxon>
        <taxon>Mycobacteriales</taxon>
        <taxon>Speluncibacteraceae</taxon>
        <taxon>Speluncibacter</taxon>
    </lineage>
</organism>
<keyword evidence="2" id="KW-1185">Reference proteome</keyword>
<comment type="caution">
    <text evidence="1">The sequence shown here is derived from an EMBL/GenBank/DDBJ whole genome shotgun (WGS) entry which is preliminary data.</text>
</comment>
<gene>
    <name evidence="1" type="ORF">NVS88_09990</name>
</gene>
<accession>A0A9X4RE71</accession>
<dbReference type="Proteomes" id="UP001152755">
    <property type="component" value="Unassembled WGS sequence"/>
</dbReference>